<dbReference type="PANTHER" id="PTHR44307:SF2">
    <property type="entry name" value="PHOSPHOETHANOLAMINE METHYLTRANSFERASE ISOFORM X1"/>
    <property type="match status" value="1"/>
</dbReference>
<comment type="pathway">
    <text evidence="4">Phospholipid metabolism.</text>
</comment>
<dbReference type="Proteomes" id="UP000241639">
    <property type="component" value="Unassembled WGS sequence"/>
</dbReference>
<dbReference type="RefSeq" id="WP_170105205.1">
    <property type="nucleotide sequence ID" value="NZ_PZZP01000001.1"/>
</dbReference>
<dbReference type="AlphaFoldDB" id="A0A2T4Z9Q8"/>
<keyword evidence="3" id="KW-0808">Transferase</keyword>
<comment type="pathway">
    <text evidence="1">Lipid metabolism.</text>
</comment>
<evidence type="ECO:0000313" key="6">
    <source>
        <dbReference type="EMBL" id="PTM58613.1"/>
    </source>
</evidence>
<protein>
    <submittedName>
        <fullName evidence="6">Ubiquinone/menaquinone biosynthesis C-methylase UbiE</fullName>
    </submittedName>
</protein>
<evidence type="ECO:0000313" key="7">
    <source>
        <dbReference type="Proteomes" id="UP000241639"/>
    </source>
</evidence>
<comment type="caution">
    <text evidence="6">The sequence shown here is derived from an EMBL/GenBank/DDBJ whole genome shotgun (WGS) entry which is preliminary data.</text>
</comment>
<dbReference type="Pfam" id="PF08241">
    <property type="entry name" value="Methyltransf_11"/>
    <property type="match status" value="1"/>
</dbReference>
<evidence type="ECO:0000259" key="5">
    <source>
        <dbReference type="Pfam" id="PF08241"/>
    </source>
</evidence>
<proteinExistence type="predicted"/>
<dbReference type="SUPFAM" id="SSF53335">
    <property type="entry name" value="S-adenosyl-L-methionine-dependent methyltransferases"/>
    <property type="match status" value="1"/>
</dbReference>
<accession>A0A2T4Z9Q8</accession>
<keyword evidence="2 6" id="KW-0489">Methyltransferase</keyword>
<feature type="domain" description="Methyltransferase type 11" evidence="5">
    <location>
        <begin position="50"/>
        <end position="149"/>
    </location>
</feature>
<reference evidence="6 7" key="1">
    <citation type="submission" date="2018-04" db="EMBL/GenBank/DDBJ databases">
        <title>Genomic Encyclopedia of Archaeal and Bacterial Type Strains, Phase II (KMG-II): from individual species to whole genera.</title>
        <authorList>
            <person name="Goeker M."/>
        </authorList>
    </citation>
    <scope>NUCLEOTIDE SEQUENCE [LARGE SCALE GENOMIC DNA]</scope>
    <source>
        <strain evidence="6 7">DSM 45169</strain>
    </source>
</reference>
<dbReference type="PANTHER" id="PTHR44307">
    <property type="entry name" value="PHOSPHOETHANOLAMINE METHYLTRANSFERASE"/>
    <property type="match status" value="1"/>
</dbReference>
<evidence type="ECO:0000256" key="4">
    <source>
        <dbReference type="ARBA" id="ARBA00025707"/>
    </source>
</evidence>
<dbReference type="CDD" id="cd02440">
    <property type="entry name" value="AdoMet_MTases"/>
    <property type="match status" value="1"/>
</dbReference>
<gene>
    <name evidence="6" type="ORF">C8J48_1198</name>
</gene>
<dbReference type="InterPro" id="IPR013216">
    <property type="entry name" value="Methyltransf_11"/>
</dbReference>
<sequence>MGLKKYLASQSRKPTGIIGKLMGRLMNKSNTRMNETTIQCLGIDEQDYVLEIGFGNGKFIAEIVENVKGTHVFGLDFSEAMVQSAIKRNQAFIEQGRVCIEQGNIEKIPFDNEMFDKIFTVNTIYFWSNPHQSLREMKRVLKPGGKLAIGFRSKAIMSQWASEEYDFSLYTPEVDEVESLLKETGYSNISIEQFREKSMEYYCAVAKH</sequence>
<dbReference type="GO" id="GO:0032259">
    <property type="term" value="P:methylation"/>
    <property type="evidence" value="ECO:0007669"/>
    <property type="project" value="UniProtKB-KW"/>
</dbReference>
<keyword evidence="6" id="KW-0830">Ubiquinone</keyword>
<name>A0A2T4Z9Q8_9BACL</name>
<evidence type="ECO:0000256" key="3">
    <source>
        <dbReference type="ARBA" id="ARBA00022679"/>
    </source>
</evidence>
<evidence type="ECO:0000256" key="2">
    <source>
        <dbReference type="ARBA" id="ARBA00022603"/>
    </source>
</evidence>
<evidence type="ECO:0000256" key="1">
    <source>
        <dbReference type="ARBA" id="ARBA00005189"/>
    </source>
</evidence>
<dbReference type="InterPro" id="IPR029063">
    <property type="entry name" value="SAM-dependent_MTases_sf"/>
</dbReference>
<dbReference type="Gene3D" id="3.40.50.150">
    <property type="entry name" value="Vaccinia Virus protein VP39"/>
    <property type="match status" value="1"/>
</dbReference>
<dbReference type="GO" id="GO:0008757">
    <property type="term" value="F:S-adenosylmethionine-dependent methyltransferase activity"/>
    <property type="evidence" value="ECO:0007669"/>
    <property type="project" value="InterPro"/>
</dbReference>
<organism evidence="6 7">
    <name type="scientific">Desmospora activa DSM 45169</name>
    <dbReference type="NCBI Taxonomy" id="1121389"/>
    <lineage>
        <taxon>Bacteria</taxon>
        <taxon>Bacillati</taxon>
        <taxon>Bacillota</taxon>
        <taxon>Bacilli</taxon>
        <taxon>Bacillales</taxon>
        <taxon>Thermoactinomycetaceae</taxon>
        <taxon>Desmospora</taxon>
    </lineage>
</organism>
<keyword evidence="7" id="KW-1185">Reference proteome</keyword>
<dbReference type="EMBL" id="PZZP01000001">
    <property type="protein sequence ID" value="PTM58613.1"/>
    <property type="molecule type" value="Genomic_DNA"/>
</dbReference>